<sequence length="347" mass="37069">MRLTRPAWLTGAILAGLMAALPLGPLHAEERFALMIGNSRFANLLALPSASRDAETLADTLRTTGFDVQAPIDADRDAVTGAVADFGLRLGQADPDVTGLFYYAGYGVQHPGATYLMPADIALNDIYDLFPLALSVETVLCCMTGAGNKTNIVIPDASRSHPFGFLPGATDLGLGAIQVPQGVFYSYAAQPGSLAFRGGRGDSLFSERLNDHLAGPAVRIEQMLDAILAEVATASVGQQIPWFAHRLTDVFLFEAPAARSAGDLTDAEAWVTARQSRNPQQVVTFIRSFPTSVYIPEAGLLLSELLARDAPNPAATARPPVAPGLTWMPDNEHRGRRHQPVSGPRDR</sequence>
<feature type="region of interest" description="Disordered" evidence="1">
    <location>
        <begin position="313"/>
        <end position="347"/>
    </location>
</feature>
<organism evidence="3 4">
    <name type="scientific">Maliponia aquimaris</name>
    <dbReference type="NCBI Taxonomy" id="1673631"/>
    <lineage>
        <taxon>Bacteria</taxon>
        <taxon>Pseudomonadati</taxon>
        <taxon>Pseudomonadota</taxon>
        <taxon>Alphaproteobacteria</taxon>
        <taxon>Rhodobacterales</taxon>
        <taxon>Paracoccaceae</taxon>
        <taxon>Maliponia</taxon>
    </lineage>
</organism>
<protein>
    <submittedName>
        <fullName evidence="3">Caspase domain protein</fullName>
    </submittedName>
</protein>
<gene>
    <name evidence="3" type="ORF">MAA8898_03787</name>
</gene>
<dbReference type="Proteomes" id="UP000207598">
    <property type="component" value="Unassembled WGS sequence"/>
</dbReference>
<proteinExistence type="predicted"/>
<accession>A0A238KYJ0</accession>
<dbReference type="Pfam" id="PF00656">
    <property type="entry name" value="Peptidase_C14"/>
    <property type="match status" value="1"/>
</dbReference>
<name>A0A238KYJ0_9RHOB</name>
<dbReference type="EMBL" id="FXYF01000012">
    <property type="protein sequence ID" value="SMX47883.1"/>
    <property type="molecule type" value="Genomic_DNA"/>
</dbReference>
<reference evidence="3 4" key="1">
    <citation type="submission" date="2017-05" db="EMBL/GenBank/DDBJ databases">
        <authorList>
            <person name="Song R."/>
            <person name="Chenine A.L."/>
            <person name="Ruprecht R.M."/>
        </authorList>
    </citation>
    <scope>NUCLEOTIDE SEQUENCE [LARGE SCALE GENOMIC DNA]</scope>
    <source>
        <strain evidence="3 4">CECT 8898</strain>
    </source>
</reference>
<dbReference type="PROSITE" id="PS50208">
    <property type="entry name" value="CASPASE_P20"/>
    <property type="match status" value="1"/>
</dbReference>
<dbReference type="OrthoDB" id="9816009at2"/>
<dbReference type="GO" id="GO:0004197">
    <property type="term" value="F:cysteine-type endopeptidase activity"/>
    <property type="evidence" value="ECO:0007669"/>
    <property type="project" value="InterPro"/>
</dbReference>
<dbReference type="AlphaFoldDB" id="A0A238KYJ0"/>
<dbReference type="InterPro" id="IPR052039">
    <property type="entry name" value="Caspase-related_regulators"/>
</dbReference>
<feature type="domain" description="Caspase family p20" evidence="2">
    <location>
        <begin position="29"/>
        <end position="130"/>
    </location>
</feature>
<evidence type="ECO:0000313" key="3">
    <source>
        <dbReference type="EMBL" id="SMX47883.1"/>
    </source>
</evidence>
<dbReference type="PANTHER" id="PTHR22576:SF37">
    <property type="entry name" value="MUCOSA-ASSOCIATED LYMPHOID TISSUE LYMPHOMA TRANSLOCATION PROTEIN 1"/>
    <property type="match status" value="1"/>
</dbReference>
<dbReference type="PANTHER" id="PTHR22576">
    <property type="entry name" value="MUCOSA ASSOCIATED LYMPHOID TISSUE LYMPHOMA TRANSLOCATION PROTEIN 1/PARACASPASE"/>
    <property type="match status" value="1"/>
</dbReference>
<evidence type="ECO:0000259" key="2">
    <source>
        <dbReference type="PROSITE" id="PS50208"/>
    </source>
</evidence>
<evidence type="ECO:0000313" key="4">
    <source>
        <dbReference type="Proteomes" id="UP000207598"/>
    </source>
</evidence>
<dbReference type="InterPro" id="IPR001309">
    <property type="entry name" value="Pept_C14_p20"/>
</dbReference>
<dbReference type="InterPro" id="IPR029030">
    <property type="entry name" value="Caspase-like_dom_sf"/>
</dbReference>
<dbReference type="Gene3D" id="3.40.50.1460">
    <property type="match status" value="1"/>
</dbReference>
<dbReference type="GO" id="GO:0006508">
    <property type="term" value="P:proteolysis"/>
    <property type="evidence" value="ECO:0007669"/>
    <property type="project" value="InterPro"/>
</dbReference>
<dbReference type="InterPro" id="IPR011600">
    <property type="entry name" value="Pept_C14_caspase"/>
</dbReference>
<keyword evidence="4" id="KW-1185">Reference proteome</keyword>
<dbReference type="SUPFAM" id="SSF52129">
    <property type="entry name" value="Caspase-like"/>
    <property type="match status" value="1"/>
</dbReference>
<evidence type="ECO:0000256" key="1">
    <source>
        <dbReference type="SAM" id="MobiDB-lite"/>
    </source>
</evidence>